<keyword evidence="1" id="KW-0812">Transmembrane</keyword>
<dbReference type="STRING" id="937777.Deipe_2271"/>
<evidence type="ECO:0000313" key="2">
    <source>
        <dbReference type="EMBL" id="AFZ67752.1"/>
    </source>
</evidence>
<sequence>MNALRDAGFWFRFLAVLHGAVGLAVYPGPLVDLLRAGLWNSVDGSTPRQAAFWFLMFAPMLYLIGLLATQARARTGVYPRALIGTVLAVCLIGTVLMPVSGFPLGLLVCVLARHHTDRRRSAGVRAP</sequence>
<name>L0A3J8_DEIPD</name>
<feature type="transmembrane region" description="Helical" evidence="1">
    <location>
        <begin position="50"/>
        <end position="69"/>
    </location>
</feature>
<evidence type="ECO:0000313" key="3">
    <source>
        <dbReference type="Proteomes" id="UP000010467"/>
    </source>
</evidence>
<dbReference type="RefSeq" id="WP_015236055.1">
    <property type="nucleotide sequence ID" value="NC_019793.1"/>
</dbReference>
<dbReference type="Proteomes" id="UP000010467">
    <property type="component" value="Chromosome"/>
</dbReference>
<dbReference type="InterPro" id="IPR045590">
    <property type="entry name" value="DUF6463"/>
</dbReference>
<dbReference type="eggNOG" id="ENOG5033JFR">
    <property type="taxonomic scope" value="Bacteria"/>
</dbReference>
<feature type="transmembrane region" description="Helical" evidence="1">
    <location>
        <begin position="9"/>
        <end position="30"/>
    </location>
</feature>
<accession>L0A3J8</accession>
<dbReference type="PATRIC" id="fig|937777.3.peg.2271"/>
<keyword evidence="1" id="KW-0472">Membrane</keyword>
<organism evidence="2 3">
    <name type="scientific">Deinococcus peraridilitoris (strain DSM 19664 / LMG 22246 / CIP 109416 / KR-200)</name>
    <dbReference type="NCBI Taxonomy" id="937777"/>
    <lineage>
        <taxon>Bacteria</taxon>
        <taxon>Thermotogati</taxon>
        <taxon>Deinococcota</taxon>
        <taxon>Deinococci</taxon>
        <taxon>Deinococcales</taxon>
        <taxon>Deinococcaceae</taxon>
        <taxon>Deinococcus</taxon>
    </lineage>
</organism>
<dbReference type="Pfam" id="PF20064">
    <property type="entry name" value="DUF6463"/>
    <property type="match status" value="1"/>
</dbReference>
<gene>
    <name evidence="2" type="ordered locus">Deipe_2271</name>
</gene>
<keyword evidence="1" id="KW-1133">Transmembrane helix</keyword>
<feature type="transmembrane region" description="Helical" evidence="1">
    <location>
        <begin position="81"/>
        <end position="108"/>
    </location>
</feature>
<dbReference type="HOGENOM" id="CLU_151993_1_0_0"/>
<dbReference type="KEGG" id="dpd:Deipe_2271"/>
<evidence type="ECO:0000256" key="1">
    <source>
        <dbReference type="SAM" id="Phobius"/>
    </source>
</evidence>
<dbReference type="AlphaFoldDB" id="L0A3J8"/>
<proteinExistence type="predicted"/>
<protein>
    <submittedName>
        <fullName evidence="2">Uncharacterized protein</fullName>
    </submittedName>
</protein>
<dbReference type="EMBL" id="CP003382">
    <property type="protein sequence ID" value="AFZ67752.1"/>
    <property type="molecule type" value="Genomic_DNA"/>
</dbReference>
<reference evidence="3" key="1">
    <citation type="submission" date="2012-03" db="EMBL/GenBank/DDBJ databases">
        <title>Complete sequence of chromosome of Deinococcus peraridilitoris DSM 19664.</title>
        <authorList>
            <person name="Lucas S."/>
            <person name="Copeland A."/>
            <person name="Lapidus A."/>
            <person name="Glavina del Rio T."/>
            <person name="Dalin E."/>
            <person name="Tice H."/>
            <person name="Bruce D."/>
            <person name="Goodwin L."/>
            <person name="Pitluck S."/>
            <person name="Peters L."/>
            <person name="Mikhailova N."/>
            <person name="Lu M."/>
            <person name="Kyrpides N."/>
            <person name="Mavromatis K."/>
            <person name="Ivanova N."/>
            <person name="Brettin T."/>
            <person name="Detter J.C."/>
            <person name="Han C."/>
            <person name="Larimer F."/>
            <person name="Land M."/>
            <person name="Hauser L."/>
            <person name="Markowitz V."/>
            <person name="Cheng J.-F."/>
            <person name="Hugenholtz P."/>
            <person name="Woyke T."/>
            <person name="Wu D."/>
            <person name="Pukall R."/>
            <person name="Steenblock K."/>
            <person name="Brambilla E."/>
            <person name="Klenk H.-P."/>
            <person name="Eisen J.A."/>
        </authorList>
    </citation>
    <scope>NUCLEOTIDE SEQUENCE [LARGE SCALE GENOMIC DNA]</scope>
    <source>
        <strain evidence="3">DSM 19664 / LMG 22246 / CIP 109416 / KR-200</strain>
    </source>
</reference>
<dbReference type="OrthoDB" id="2988685at2"/>
<keyword evidence="3" id="KW-1185">Reference proteome</keyword>